<organism evidence="1 2">
    <name type="scientific">Sphingomonas glacialis</name>
    <dbReference type="NCBI Taxonomy" id="658225"/>
    <lineage>
        <taxon>Bacteria</taxon>
        <taxon>Pseudomonadati</taxon>
        <taxon>Pseudomonadota</taxon>
        <taxon>Alphaproteobacteria</taxon>
        <taxon>Sphingomonadales</taxon>
        <taxon>Sphingomonadaceae</taxon>
        <taxon>Sphingomonas</taxon>
    </lineage>
</organism>
<accession>A0ABQ3LSC5</accession>
<evidence type="ECO:0000313" key="1">
    <source>
        <dbReference type="EMBL" id="GHH24541.1"/>
    </source>
</evidence>
<name>A0ABQ3LSC5_9SPHN</name>
<sequence length="74" mass="7917">MFTDNDEAAYIQGRIDASLDMARAATSDCARIAHEAIAERYGSNLVALRGRPSTASSALLLMEETRSVPVPSTC</sequence>
<evidence type="ECO:0000313" key="2">
    <source>
        <dbReference type="Proteomes" id="UP000652430"/>
    </source>
</evidence>
<reference evidence="2" key="1">
    <citation type="journal article" date="2019" name="Int. J. Syst. Evol. Microbiol.">
        <title>The Global Catalogue of Microorganisms (GCM) 10K type strain sequencing project: providing services to taxonomists for standard genome sequencing and annotation.</title>
        <authorList>
            <consortium name="The Broad Institute Genomics Platform"/>
            <consortium name="The Broad Institute Genome Sequencing Center for Infectious Disease"/>
            <person name="Wu L."/>
            <person name="Ma J."/>
        </authorList>
    </citation>
    <scope>NUCLEOTIDE SEQUENCE [LARGE SCALE GENOMIC DNA]</scope>
    <source>
        <strain evidence="2">CGMCC 1.8957</strain>
    </source>
</reference>
<proteinExistence type="predicted"/>
<gene>
    <name evidence="1" type="ORF">GCM10008023_36700</name>
</gene>
<keyword evidence="2" id="KW-1185">Reference proteome</keyword>
<dbReference type="Proteomes" id="UP000652430">
    <property type="component" value="Unassembled WGS sequence"/>
</dbReference>
<dbReference type="RefSeq" id="WP_189677479.1">
    <property type="nucleotide sequence ID" value="NZ_BNAQ01000007.1"/>
</dbReference>
<comment type="caution">
    <text evidence="1">The sequence shown here is derived from an EMBL/GenBank/DDBJ whole genome shotgun (WGS) entry which is preliminary data.</text>
</comment>
<dbReference type="EMBL" id="BNAQ01000007">
    <property type="protein sequence ID" value="GHH24541.1"/>
    <property type="molecule type" value="Genomic_DNA"/>
</dbReference>
<protein>
    <submittedName>
        <fullName evidence="1">Uncharacterized protein</fullName>
    </submittedName>
</protein>